<keyword evidence="5" id="KW-0175">Coiled coil</keyword>
<evidence type="ECO:0000259" key="8">
    <source>
        <dbReference type="PROSITE" id="PS50847"/>
    </source>
</evidence>
<dbReference type="OrthoDB" id="3186156at2"/>
<dbReference type="Pfam" id="PF00746">
    <property type="entry name" value="Gram_pos_anchor"/>
    <property type="match status" value="1"/>
</dbReference>
<dbReference type="PANTHER" id="PTHR23159">
    <property type="entry name" value="CENTROSOMAL PROTEIN 2"/>
    <property type="match status" value="1"/>
</dbReference>
<feature type="chain" id="PRO_5014669101" evidence="7">
    <location>
        <begin position="26"/>
        <end position="743"/>
    </location>
</feature>
<keyword evidence="3 7" id="KW-0732">Signal</keyword>
<feature type="domain" description="Gram-positive cocci surface proteins LPxTG" evidence="8">
    <location>
        <begin position="713"/>
        <end position="743"/>
    </location>
</feature>
<proteinExistence type="predicted"/>
<evidence type="ECO:0000313" key="9">
    <source>
        <dbReference type="EMBL" id="AUW97139.1"/>
    </source>
</evidence>
<dbReference type="InterPro" id="IPR019931">
    <property type="entry name" value="LPXTG_anchor"/>
</dbReference>
<dbReference type="AlphaFoldDB" id="A0A2L0D6C3"/>
<evidence type="ECO:0000256" key="3">
    <source>
        <dbReference type="ARBA" id="ARBA00022729"/>
    </source>
</evidence>
<organism evidence="9 10">
    <name type="scientific">Streptococcus pluranimalium</name>
    <dbReference type="NCBI Taxonomy" id="82348"/>
    <lineage>
        <taxon>Bacteria</taxon>
        <taxon>Bacillati</taxon>
        <taxon>Bacillota</taxon>
        <taxon>Bacilli</taxon>
        <taxon>Lactobacillales</taxon>
        <taxon>Streptococcaceae</taxon>
        <taxon>Streptococcus</taxon>
    </lineage>
</organism>
<feature type="signal peptide" evidence="7">
    <location>
        <begin position="1"/>
        <end position="25"/>
    </location>
</feature>
<feature type="coiled-coil region" evidence="5">
    <location>
        <begin position="109"/>
        <end position="229"/>
    </location>
</feature>
<dbReference type="Gene3D" id="3.90.70.10">
    <property type="entry name" value="Cysteine proteinases"/>
    <property type="match status" value="1"/>
</dbReference>
<reference evidence="9 10" key="1">
    <citation type="submission" date="2017-12" db="EMBL/GenBank/DDBJ databases">
        <authorList>
            <person name="Hurst M.R.H."/>
        </authorList>
    </citation>
    <scope>NUCLEOTIDE SEQUENCE [LARGE SCALE GENOMIC DNA]</scope>
    <source>
        <strain evidence="9 10">TH11417</strain>
    </source>
</reference>
<dbReference type="Gene3D" id="1.20.120.330">
    <property type="entry name" value="Nucleotidyltransferases domain 2"/>
    <property type="match status" value="1"/>
</dbReference>
<keyword evidence="2" id="KW-0964">Secreted</keyword>
<dbReference type="PROSITE" id="PS50847">
    <property type="entry name" value="GRAM_POS_ANCHORING"/>
    <property type="match status" value="1"/>
</dbReference>
<sequence>MTHKKVMAGLAVATVSVATAGIAQADEVTPTPTTDVTSLETQPQAEVSQEAVAEAKATFDQAQESVNHQETVVKDAQNAKDQAQLALGNATTAVSETQELANQANPETITQAKEAVAEATQNLATAQKQLEETQATATTAQEAVASQETIVTNNQTTVANAQKEVNDAQEAVEVANQAIDETSAQTDLTAAQADLTKKNNQVKEAQEQLEEAKTADEALLAKRQEAQADLDQKTLAKTETDTLLKQVVTEMANEQVSTSLQDHAYYNQRDAIWASYYGNGSFAATGCVPASLAMVFTELARRGITPTQIADYLYNNTNYFNKTFSGTSAHGIVAATKHFGFVPTQLASQSAIIEALQAGHHVMGAVQNNKFSPWGPGYSHEVVLRGYSNGNTYVYDPYNRANIGWYPVASLWAEQSQDKDDRALGAPFFKIITQKMAELEAQKVKASSAVQTASRQLADAKATLTKLQSTALRVPGAQEALNQATADLSQAEANVVKAQEAVRLASQELAQKETNLKEAQTALSLKETTLSEAKEVLVASQAKLETLKATATAAEEAVLKAKETLETAKQALTQQETRLAGLEDAPARLAKAQEVLMAAKTDLAQKTEVLKQAQSQLETFKTLASEAQTHYMTVLSAYQASLAKDHYTQLKTDYQKVVSDGGQMVPVVDETGKVTGIINGTPSHQVKPSTEARSLASTATANRPLVNHSDDALPETGEQSSALGIAGFSLISLLGLVGLKRKA</sequence>
<evidence type="ECO:0000256" key="4">
    <source>
        <dbReference type="ARBA" id="ARBA00023088"/>
    </source>
</evidence>
<dbReference type="KEGG" id="splr:C0J00_08505"/>
<evidence type="ECO:0000256" key="5">
    <source>
        <dbReference type="SAM" id="Coils"/>
    </source>
</evidence>
<keyword evidence="4" id="KW-0572">Peptidoglycan-anchor</keyword>
<keyword evidence="10" id="KW-1185">Reference proteome</keyword>
<dbReference type="RefSeq" id="WP_104968455.1">
    <property type="nucleotide sequence ID" value="NZ_CP025536.1"/>
</dbReference>
<keyword evidence="1" id="KW-0134">Cell wall</keyword>
<reference evidence="9 10" key="2">
    <citation type="submission" date="2018-02" db="EMBL/GenBank/DDBJ databases">
        <title>Whole genome sequencing analysis of Streptococcus pluranimalium isolated from cattle infected mastitis in China.</title>
        <authorList>
            <person name="Zhang J.-R."/>
            <person name="Hu G.-Z."/>
        </authorList>
    </citation>
    <scope>NUCLEOTIDE SEQUENCE [LARGE SCALE GENOMIC DNA]</scope>
    <source>
        <strain evidence="9 10">TH11417</strain>
    </source>
</reference>
<dbReference type="Proteomes" id="UP000238956">
    <property type="component" value="Chromosome"/>
</dbReference>
<dbReference type="EMBL" id="CP025536">
    <property type="protein sequence ID" value="AUW97139.1"/>
    <property type="molecule type" value="Genomic_DNA"/>
</dbReference>
<evidence type="ECO:0000256" key="2">
    <source>
        <dbReference type="ARBA" id="ARBA00022525"/>
    </source>
</evidence>
<evidence type="ECO:0000256" key="1">
    <source>
        <dbReference type="ARBA" id="ARBA00022512"/>
    </source>
</evidence>
<accession>A0A2L0D6C3</accession>
<dbReference type="GeneID" id="98393944"/>
<feature type="region of interest" description="Disordered" evidence="6">
    <location>
        <begin position="694"/>
        <end position="717"/>
    </location>
</feature>
<feature type="coiled-coil region" evidence="5">
    <location>
        <begin position="436"/>
        <end position="623"/>
    </location>
</feature>
<dbReference type="Pfam" id="PF13529">
    <property type="entry name" value="Peptidase_C39_2"/>
    <property type="match status" value="1"/>
</dbReference>
<dbReference type="PANTHER" id="PTHR23159:SF66">
    <property type="entry name" value="OS04G0158400 PROTEIN"/>
    <property type="match status" value="1"/>
</dbReference>
<evidence type="ECO:0000256" key="7">
    <source>
        <dbReference type="SAM" id="SignalP"/>
    </source>
</evidence>
<dbReference type="InterPro" id="IPR039564">
    <property type="entry name" value="Peptidase_C39-like"/>
</dbReference>
<gene>
    <name evidence="9" type="ORF">C0J00_08505</name>
</gene>
<dbReference type="NCBIfam" id="TIGR01167">
    <property type="entry name" value="LPXTG_anchor"/>
    <property type="match status" value="1"/>
</dbReference>
<evidence type="ECO:0000256" key="6">
    <source>
        <dbReference type="SAM" id="MobiDB-lite"/>
    </source>
</evidence>
<name>A0A2L0D6C3_9STRE</name>
<protein>
    <submittedName>
        <fullName evidence="9">Cell wall anchor protein</fullName>
    </submittedName>
</protein>
<evidence type="ECO:0000313" key="10">
    <source>
        <dbReference type="Proteomes" id="UP000238956"/>
    </source>
</evidence>